<sequence>MAASKEHPDNGADDPAKPSQDDQEKSSAFNGFLVWVNVGDLKGVHFADLALCQRVFTFGHAVDYALESVATIAAIASGIALAMVNLVIGQFISLLSNSHSSSGTQSDGFMAAVSKTALYFVYIGIVRFVCTYIYASLFTFVAHRLTRNIRHEYLRAAFRQEIGFFDQLSGSISTQAASNGKLIQSGIGEKLGMLVQAGATFIAAFVIAFISQWKLTLIIIGLVPVLVIVVGGVAGLDAQIETDILKIHAQAASFAETTLAGVRTVHAFDLRERIVTQYDSFLQKSFRLGMKKNKIYGVLFGGEYFIVHAAMGLAFWQGIAMVNRGEIPDLGTVFTVLFSVIIGASTVMSIAPQMVTFGRSATAAAELFRLIDRKSEINPYDHSGERPSRLVGDVELQGVSFSYPTRPDVTVLDNFSLHVPAGKVTALVEPVLFNGTVLENISNGLVGTPWETATQEEQRRRVEDAAKLAFAHDFIVGLPQGYDTRIGERGGLLSGGQKQRIAIARSLISDPQVLLLDEATSALDPHAEGVVQESLNRASQNRTTIVIAHKLATIRNADHIVVMSSGRIAEQGCHDDLMASNGIYHDLVKAQDLSPTETQPTVERLSDEDSTLDDVPGADHPLVKIKTTEERQFSSLKDRDDFALFKQRGLVTTVIKLVCCTPELKPWYLLALISCFIGAALFPAQALLLGNILDVFSSPDMVSRGNFISLMFLVIAFGCLIGYFLMGWSSNMIAQTLGRKMRKELLDSILRQDLQFFDRPENTIGTLTSRLDSYPQAVFEFMGFNVALLVLAVINLTACSVLSLSVAWRLGLVGVFAGLPPMLLAGWVRIRLEVKMENAMDKSFLRSSSVASEAVMAVRTVSSLALEQKMLDKYTHELDVAIHNSAPSLFYMMIWFSLTQAIEYFVLALGFWWGSKLIDDAYINFYQFIVSFLGVYFSGQATSQLFVFAGNFTSGHKAANYYFWISALEPTIQETPKNSGKGPEDGCKSFNLENVQFAYPLMPQNRVLKGISLTIQPGEFVAFVGPSGCGKSTMISLLQRFYDPVSGTITVDSSPLNSISPFLYRNNVSLVQQEPTLFPGTIRDNISQGVDTTTSGPLPDSQLEEACRAANAWDFVASLPEGLDTPCGTGGSQLSGGQRQRIAIARALIRKPAVILLDEATSALDTESERIVQGALAKAATTGKRITVAVAHRLSTIREASRIFVFHGGIIAESGTHGELIERGGIYAKMCEAQRLGQDMYRVGSEPESNLKLPNHYHPLVISSLRGRLTPATIVSDVSGRQQE</sequence>
<evidence type="ECO:0000256" key="9">
    <source>
        <dbReference type="SAM" id="MobiDB-lite"/>
    </source>
</evidence>
<feature type="region of interest" description="Disordered" evidence="9">
    <location>
        <begin position="1"/>
        <end position="24"/>
    </location>
</feature>
<proteinExistence type="inferred from homology"/>
<name>A0AAD4F771_9PEZI</name>
<evidence type="ECO:0000259" key="12">
    <source>
        <dbReference type="PROSITE" id="PS50929"/>
    </source>
</evidence>
<dbReference type="SMART" id="SM00382">
    <property type="entry name" value="AAA"/>
    <property type="match status" value="2"/>
</dbReference>
<dbReference type="InterPro" id="IPR039421">
    <property type="entry name" value="Type_1_exporter"/>
</dbReference>
<dbReference type="PANTHER" id="PTHR43394">
    <property type="entry name" value="ATP-DEPENDENT PERMEASE MDL1, MITOCHONDRIAL"/>
    <property type="match status" value="1"/>
</dbReference>
<dbReference type="PANTHER" id="PTHR43394:SF27">
    <property type="entry name" value="ATP-DEPENDENT TRANSLOCASE ABCB1-LIKE"/>
    <property type="match status" value="1"/>
</dbReference>
<organism evidence="13 14">
    <name type="scientific">Staphylotrichum longicolle</name>
    <dbReference type="NCBI Taxonomy" id="669026"/>
    <lineage>
        <taxon>Eukaryota</taxon>
        <taxon>Fungi</taxon>
        <taxon>Dikarya</taxon>
        <taxon>Ascomycota</taxon>
        <taxon>Pezizomycotina</taxon>
        <taxon>Sordariomycetes</taxon>
        <taxon>Sordariomycetidae</taxon>
        <taxon>Sordariales</taxon>
        <taxon>Chaetomiaceae</taxon>
        <taxon>Staphylotrichum</taxon>
    </lineage>
</organism>
<dbReference type="Proteomes" id="UP001197093">
    <property type="component" value="Unassembled WGS sequence"/>
</dbReference>
<feature type="domain" description="ABC transporter" evidence="11">
    <location>
        <begin position="990"/>
        <end position="1233"/>
    </location>
</feature>
<gene>
    <name evidence="13" type="ORF">NEMBOFW57_004626</name>
</gene>
<dbReference type="PROSITE" id="PS50929">
    <property type="entry name" value="ABC_TM1F"/>
    <property type="match status" value="2"/>
</dbReference>
<comment type="subcellular location">
    <subcellularLocation>
        <location evidence="1">Membrane</location>
        <topology evidence="1">Multi-pass membrane protein</topology>
    </subcellularLocation>
</comment>
<feature type="transmembrane region" description="Helical" evidence="10">
    <location>
        <begin position="667"/>
        <end position="688"/>
    </location>
</feature>
<feature type="transmembrane region" description="Helical" evidence="10">
    <location>
        <begin position="116"/>
        <end position="141"/>
    </location>
</feature>
<evidence type="ECO:0000256" key="2">
    <source>
        <dbReference type="ARBA" id="ARBA00007577"/>
    </source>
</evidence>
<dbReference type="PROSITE" id="PS50893">
    <property type="entry name" value="ABC_TRANSPORTER_2"/>
    <property type="match status" value="2"/>
</dbReference>
<evidence type="ECO:0000256" key="6">
    <source>
        <dbReference type="ARBA" id="ARBA00022840"/>
    </source>
</evidence>
<evidence type="ECO:0000313" key="14">
    <source>
        <dbReference type="Proteomes" id="UP001197093"/>
    </source>
</evidence>
<dbReference type="FunFam" id="1.20.1560.10:FF:000057">
    <property type="entry name" value="ABC multidrug transporter SitT"/>
    <property type="match status" value="1"/>
</dbReference>
<dbReference type="Gene3D" id="3.40.50.300">
    <property type="entry name" value="P-loop containing nucleotide triphosphate hydrolases"/>
    <property type="match status" value="2"/>
</dbReference>
<evidence type="ECO:0000256" key="8">
    <source>
        <dbReference type="ARBA" id="ARBA00023136"/>
    </source>
</evidence>
<dbReference type="FunFam" id="3.40.50.300:FF:000913">
    <property type="entry name" value="ABC multidrug transporter SitT"/>
    <property type="match status" value="1"/>
</dbReference>
<dbReference type="GO" id="GO:0005524">
    <property type="term" value="F:ATP binding"/>
    <property type="evidence" value="ECO:0007669"/>
    <property type="project" value="UniProtKB-KW"/>
</dbReference>
<dbReference type="SUPFAM" id="SSF52540">
    <property type="entry name" value="P-loop containing nucleoside triphosphate hydrolases"/>
    <property type="match status" value="2"/>
</dbReference>
<feature type="transmembrane region" description="Helical" evidence="10">
    <location>
        <begin position="777"/>
        <end position="804"/>
    </location>
</feature>
<keyword evidence="4 10" id="KW-0812">Transmembrane</keyword>
<dbReference type="InterPro" id="IPR011527">
    <property type="entry name" value="ABC1_TM_dom"/>
</dbReference>
<keyword evidence="5" id="KW-0547">Nucleotide-binding</keyword>
<keyword evidence="3" id="KW-0813">Transport</keyword>
<evidence type="ECO:0000259" key="11">
    <source>
        <dbReference type="PROSITE" id="PS50893"/>
    </source>
</evidence>
<dbReference type="PROSITE" id="PS00211">
    <property type="entry name" value="ABC_TRANSPORTER_1"/>
    <property type="match status" value="2"/>
</dbReference>
<feature type="domain" description="ABC transporter" evidence="11">
    <location>
        <begin position="350"/>
        <end position="590"/>
    </location>
</feature>
<dbReference type="SUPFAM" id="SSF90123">
    <property type="entry name" value="ABC transporter transmembrane region"/>
    <property type="match status" value="2"/>
</dbReference>
<evidence type="ECO:0000256" key="1">
    <source>
        <dbReference type="ARBA" id="ARBA00004141"/>
    </source>
</evidence>
<evidence type="ECO:0000256" key="7">
    <source>
        <dbReference type="ARBA" id="ARBA00022989"/>
    </source>
</evidence>
<feature type="transmembrane region" description="Helical" evidence="10">
    <location>
        <begin position="708"/>
        <end position="734"/>
    </location>
</feature>
<comment type="similarity">
    <text evidence="2">Belongs to the ABC transporter superfamily. ABCB family. Multidrug resistance exporter (TC 3.A.1.201) subfamily.</text>
</comment>
<feature type="transmembrane region" description="Helical" evidence="10">
    <location>
        <begin position="216"/>
        <end position="236"/>
    </location>
</feature>
<dbReference type="InterPro" id="IPR027417">
    <property type="entry name" value="P-loop_NTPase"/>
</dbReference>
<feature type="transmembrane region" description="Helical" evidence="10">
    <location>
        <begin position="925"/>
        <end position="948"/>
    </location>
</feature>
<dbReference type="Gene3D" id="1.20.1560.10">
    <property type="entry name" value="ABC transporter type 1, transmembrane domain"/>
    <property type="match status" value="2"/>
</dbReference>
<comment type="caution">
    <text evidence="13">The sequence shown here is derived from an EMBL/GenBank/DDBJ whole genome shotgun (WGS) entry which is preliminary data.</text>
</comment>
<evidence type="ECO:0000256" key="10">
    <source>
        <dbReference type="SAM" id="Phobius"/>
    </source>
</evidence>
<feature type="transmembrane region" description="Helical" evidence="10">
    <location>
        <begin position="295"/>
        <end position="319"/>
    </location>
</feature>
<dbReference type="InterPro" id="IPR003593">
    <property type="entry name" value="AAA+_ATPase"/>
</dbReference>
<feature type="domain" description="ABC transmembrane type-1" evidence="12">
    <location>
        <begin position="69"/>
        <end position="359"/>
    </location>
</feature>
<dbReference type="EMBL" id="JAHCVI010000001">
    <property type="protein sequence ID" value="KAG7294551.1"/>
    <property type="molecule type" value="Genomic_DNA"/>
</dbReference>
<dbReference type="Pfam" id="PF00005">
    <property type="entry name" value="ABC_tran"/>
    <property type="match status" value="2"/>
</dbReference>
<evidence type="ECO:0000256" key="4">
    <source>
        <dbReference type="ARBA" id="ARBA00022692"/>
    </source>
</evidence>
<dbReference type="InterPro" id="IPR003439">
    <property type="entry name" value="ABC_transporter-like_ATP-bd"/>
</dbReference>
<feature type="transmembrane region" description="Helical" evidence="10">
    <location>
        <begin position="331"/>
        <end position="351"/>
    </location>
</feature>
<feature type="transmembrane region" description="Helical" evidence="10">
    <location>
        <begin position="810"/>
        <end position="830"/>
    </location>
</feature>
<dbReference type="InterPro" id="IPR036640">
    <property type="entry name" value="ABC1_TM_sf"/>
</dbReference>
<keyword evidence="14" id="KW-1185">Reference proteome</keyword>
<dbReference type="CDD" id="cd18577">
    <property type="entry name" value="ABC_6TM_Pgp_ABCB1_D1_like"/>
    <property type="match status" value="1"/>
</dbReference>
<keyword evidence="6" id="KW-0067">ATP-binding</keyword>
<reference evidence="13" key="1">
    <citation type="submission" date="2023-02" db="EMBL/GenBank/DDBJ databases">
        <authorList>
            <person name="Palmer J.M."/>
        </authorList>
    </citation>
    <scope>NUCLEOTIDE SEQUENCE</scope>
    <source>
        <strain evidence="13">FW57</strain>
    </source>
</reference>
<dbReference type="InterPro" id="IPR017871">
    <property type="entry name" value="ABC_transporter-like_CS"/>
</dbReference>
<evidence type="ECO:0000256" key="3">
    <source>
        <dbReference type="ARBA" id="ARBA00022448"/>
    </source>
</evidence>
<dbReference type="GO" id="GO:0005743">
    <property type="term" value="C:mitochondrial inner membrane"/>
    <property type="evidence" value="ECO:0007669"/>
    <property type="project" value="TreeGrafter"/>
</dbReference>
<feature type="transmembrane region" description="Helical" evidence="10">
    <location>
        <begin position="889"/>
        <end position="913"/>
    </location>
</feature>
<evidence type="ECO:0000256" key="5">
    <source>
        <dbReference type="ARBA" id="ARBA00022741"/>
    </source>
</evidence>
<feature type="transmembrane region" description="Helical" evidence="10">
    <location>
        <begin position="191"/>
        <end position="210"/>
    </location>
</feature>
<feature type="transmembrane region" description="Helical" evidence="10">
    <location>
        <begin position="72"/>
        <end position="96"/>
    </location>
</feature>
<dbReference type="GO" id="GO:0016887">
    <property type="term" value="F:ATP hydrolysis activity"/>
    <property type="evidence" value="ECO:0007669"/>
    <property type="project" value="InterPro"/>
</dbReference>
<dbReference type="CDD" id="cd18578">
    <property type="entry name" value="ABC_6TM_Pgp_ABCB1_D2_like"/>
    <property type="match status" value="1"/>
</dbReference>
<feature type="domain" description="ABC transmembrane type-1" evidence="12">
    <location>
        <begin position="669"/>
        <end position="954"/>
    </location>
</feature>
<dbReference type="GO" id="GO:0015421">
    <property type="term" value="F:ABC-type oligopeptide transporter activity"/>
    <property type="evidence" value="ECO:0007669"/>
    <property type="project" value="TreeGrafter"/>
</dbReference>
<dbReference type="GO" id="GO:0090374">
    <property type="term" value="P:oligopeptide export from mitochondrion"/>
    <property type="evidence" value="ECO:0007669"/>
    <property type="project" value="TreeGrafter"/>
</dbReference>
<protein>
    <submittedName>
        <fullName evidence="13">Uncharacterized protein</fullName>
    </submittedName>
</protein>
<keyword evidence="8 10" id="KW-0472">Membrane</keyword>
<accession>A0AAD4F771</accession>
<keyword evidence="7 10" id="KW-1133">Transmembrane helix</keyword>
<dbReference type="Pfam" id="PF00664">
    <property type="entry name" value="ABC_membrane"/>
    <property type="match status" value="2"/>
</dbReference>
<evidence type="ECO:0000313" key="13">
    <source>
        <dbReference type="EMBL" id="KAG7294551.1"/>
    </source>
</evidence>